<keyword evidence="2" id="KW-1185">Reference proteome</keyword>
<dbReference type="Proteomes" id="UP000078544">
    <property type="component" value="Unassembled WGS sequence"/>
</dbReference>
<name>A0A168BZV0_9HYPO</name>
<dbReference type="EMBL" id="AZGY01000008">
    <property type="protein sequence ID" value="KZZ95961.1"/>
    <property type="molecule type" value="Genomic_DNA"/>
</dbReference>
<dbReference type="STRING" id="1081109.A0A168BZV0"/>
<organism evidence="1 2">
    <name type="scientific">Moelleriella libera RCEF 2490</name>
    <dbReference type="NCBI Taxonomy" id="1081109"/>
    <lineage>
        <taxon>Eukaryota</taxon>
        <taxon>Fungi</taxon>
        <taxon>Dikarya</taxon>
        <taxon>Ascomycota</taxon>
        <taxon>Pezizomycotina</taxon>
        <taxon>Sordariomycetes</taxon>
        <taxon>Hypocreomycetidae</taxon>
        <taxon>Hypocreales</taxon>
        <taxon>Clavicipitaceae</taxon>
        <taxon>Moelleriella</taxon>
    </lineage>
</organism>
<evidence type="ECO:0000313" key="2">
    <source>
        <dbReference type="Proteomes" id="UP000078544"/>
    </source>
</evidence>
<protein>
    <recommendedName>
        <fullName evidence="3">Infection structure specific protein</fullName>
    </recommendedName>
</protein>
<accession>A0A168BZV0</accession>
<comment type="caution">
    <text evidence="1">The sequence shown here is derived from an EMBL/GenBank/DDBJ whole genome shotgun (WGS) entry which is preliminary data.</text>
</comment>
<reference evidence="1 2" key="1">
    <citation type="journal article" date="2016" name="Genome Biol. Evol.">
        <title>Divergent and convergent evolution of fungal pathogenicity.</title>
        <authorList>
            <person name="Shang Y."/>
            <person name="Xiao G."/>
            <person name="Zheng P."/>
            <person name="Cen K."/>
            <person name="Zhan S."/>
            <person name="Wang C."/>
        </authorList>
    </citation>
    <scope>NUCLEOTIDE SEQUENCE [LARGE SCALE GENOMIC DNA]</scope>
    <source>
        <strain evidence="1 2">RCEF 2490</strain>
    </source>
</reference>
<gene>
    <name evidence="1" type="ORF">AAL_04257</name>
</gene>
<proteinExistence type="predicted"/>
<sequence>MRFTLVLMAGSAMAANLAHLLPRQTGAMPPECIRKASSLQASMPTPAPGLAQIPDQIDFKAFDECGHAKSLTGTLSADYEKYRSSLISWANVAVDQLATCPGIRDRIAAIHVPTQCQSEYPVFRTATQKGHAARETGVAMVAVAAAGMAIAAL</sequence>
<evidence type="ECO:0008006" key="3">
    <source>
        <dbReference type="Google" id="ProtNLM"/>
    </source>
</evidence>
<evidence type="ECO:0000313" key="1">
    <source>
        <dbReference type="EMBL" id="KZZ95961.1"/>
    </source>
</evidence>
<dbReference type="AlphaFoldDB" id="A0A168BZV0"/>